<dbReference type="Gene3D" id="3.40.50.720">
    <property type="entry name" value="NAD(P)-binding Rossmann-like Domain"/>
    <property type="match status" value="1"/>
</dbReference>
<dbReference type="OrthoDB" id="1721126at2759"/>
<evidence type="ECO:0000256" key="5">
    <source>
        <dbReference type="ARBA" id="ARBA00023244"/>
    </source>
</evidence>
<evidence type="ECO:0000313" key="9">
    <source>
        <dbReference type="EMBL" id="KOS16052.1"/>
    </source>
</evidence>
<evidence type="ECO:0000256" key="2">
    <source>
        <dbReference type="ARBA" id="ARBA00012400"/>
    </source>
</evidence>
<dbReference type="Gene3D" id="3.30.160.110">
    <property type="entry name" value="Siroheme synthase, domain 2"/>
    <property type="match status" value="1"/>
</dbReference>
<dbReference type="SUPFAM" id="SSF75615">
    <property type="entry name" value="Siroheme synthase middle domains-like"/>
    <property type="match status" value="1"/>
</dbReference>
<dbReference type="GO" id="GO:0019354">
    <property type="term" value="P:siroheme biosynthetic process"/>
    <property type="evidence" value="ECO:0007669"/>
    <property type="project" value="UniProtKB-UniPathway"/>
</dbReference>
<dbReference type="RefSeq" id="XP_017993684.1">
    <property type="nucleotide sequence ID" value="XM_018137678.1"/>
</dbReference>
<reference evidence="9 10" key="1">
    <citation type="submission" date="2015-07" db="EMBL/GenBank/DDBJ databases">
        <title>Draft Genome Sequence of Malassezia furfur CBS1878 and Malassezia pachydermatis CBS1879.</title>
        <authorList>
            <person name="Triana S."/>
            <person name="Ohm R."/>
            <person name="Gonzalez A."/>
            <person name="DeCock H."/>
            <person name="Restrepo S."/>
            <person name="Celis A."/>
        </authorList>
    </citation>
    <scope>NUCLEOTIDE SEQUENCE [LARGE SCALE GENOMIC DNA]</scope>
    <source>
        <strain evidence="9 10">CBS 1879</strain>
    </source>
</reference>
<evidence type="ECO:0000256" key="6">
    <source>
        <dbReference type="ARBA" id="ARBA00047561"/>
    </source>
</evidence>
<organism evidence="9 10">
    <name type="scientific">Malassezia pachydermatis</name>
    <dbReference type="NCBI Taxonomy" id="77020"/>
    <lineage>
        <taxon>Eukaryota</taxon>
        <taxon>Fungi</taxon>
        <taxon>Dikarya</taxon>
        <taxon>Basidiomycota</taxon>
        <taxon>Ustilaginomycotina</taxon>
        <taxon>Malasseziomycetes</taxon>
        <taxon>Malasseziales</taxon>
        <taxon>Malasseziaceae</taxon>
        <taxon>Malassezia</taxon>
    </lineage>
</organism>
<evidence type="ECO:0000313" key="10">
    <source>
        <dbReference type="Proteomes" id="UP000037751"/>
    </source>
</evidence>
<evidence type="ECO:0000259" key="7">
    <source>
        <dbReference type="Pfam" id="PF14823"/>
    </source>
</evidence>
<dbReference type="AlphaFoldDB" id="A0A0M9VR02"/>
<dbReference type="InterPro" id="IPR028161">
    <property type="entry name" value="Met8-like"/>
</dbReference>
<feature type="domain" description="Siroheme biosynthesis protein Met8 C-terminal" evidence="7">
    <location>
        <begin position="172"/>
        <end position="240"/>
    </location>
</feature>
<dbReference type="VEuPathDB" id="FungiDB:Malapachy_3201"/>
<comment type="catalytic activity">
    <reaction evidence="6">
        <text>precorrin-2 + NAD(+) = sirohydrochlorin + NADH + 2 H(+)</text>
        <dbReference type="Rhea" id="RHEA:15613"/>
        <dbReference type="ChEBI" id="CHEBI:15378"/>
        <dbReference type="ChEBI" id="CHEBI:57540"/>
        <dbReference type="ChEBI" id="CHEBI:57945"/>
        <dbReference type="ChEBI" id="CHEBI:58351"/>
        <dbReference type="ChEBI" id="CHEBI:58827"/>
        <dbReference type="EC" id="1.3.1.76"/>
    </reaction>
</comment>
<dbReference type="Gene3D" id="1.10.3280.10">
    <property type="entry name" value="Siroheme synthase, domain 3"/>
    <property type="match status" value="1"/>
</dbReference>
<sequence length="282" mass="31364">MGHVTGTALAERTPAGGLLIAWQLKDRPVLLIGGGEVAVSRVVHLYHAYARITLLAPRAHLHPTLAAWIEAGVIATYIPDWYTNPSQLERKDGNDDYAMIFTAIDDMERSQEVCDWCRARKIPVNVADVPASCDFYFGSMIRRGPLQVMVSTGGQGPRLARLLRQRIESALPPAVGAAITNVGLLRSKLREAEPAQALSGERMAWMSKVCDTLTLDELAALSPSTAQHWIHHDWPQRRVPRRSRRSWQTYMPCRQSVGSFVLGSVTTMILYTAWAYRRSSSS</sequence>
<feature type="domain" description="Siroheme synthase central" evidence="8">
    <location>
        <begin position="143"/>
        <end position="169"/>
    </location>
</feature>
<dbReference type="EMBL" id="LGAV01000001">
    <property type="protein sequence ID" value="KOS16052.1"/>
    <property type="molecule type" value="Genomic_DNA"/>
</dbReference>
<evidence type="ECO:0000256" key="1">
    <source>
        <dbReference type="ARBA" id="ARBA00005010"/>
    </source>
</evidence>
<dbReference type="Proteomes" id="UP000037751">
    <property type="component" value="Unassembled WGS sequence"/>
</dbReference>
<keyword evidence="4" id="KW-0520">NAD</keyword>
<dbReference type="GeneID" id="28729554"/>
<dbReference type="GO" id="GO:0004325">
    <property type="term" value="F:ferrochelatase activity"/>
    <property type="evidence" value="ECO:0007669"/>
    <property type="project" value="InterPro"/>
</dbReference>
<dbReference type="InterPro" id="IPR036291">
    <property type="entry name" value="NAD(P)-bd_dom_sf"/>
</dbReference>
<evidence type="ECO:0000259" key="8">
    <source>
        <dbReference type="Pfam" id="PF14824"/>
    </source>
</evidence>
<dbReference type="PANTHER" id="PTHR35330">
    <property type="entry name" value="SIROHEME BIOSYNTHESIS PROTEIN MET8"/>
    <property type="match status" value="1"/>
</dbReference>
<dbReference type="Pfam" id="PF14824">
    <property type="entry name" value="Sirohm_synth_M"/>
    <property type="match status" value="1"/>
</dbReference>
<evidence type="ECO:0000256" key="3">
    <source>
        <dbReference type="ARBA" id="ARBA00023002"/>
    </source>
</evidence>
<dbReference type="EC" id="1.3.1.76" evidence="2"/>
<accession>A0A0M9VR02</accession>
<dbReference type="InterPro" id="IPR006367">
    <property type="entry name" value="Sirohaem_synthase_N"/>
</dbReference>
<dbReference type="SUPFAM" id="SSF51735">
    <property type="entry name" value="NAD(P)-binding Rossmann-fold domains"/>
    <property type="match status" value="1"/>
</dbReference>
<proteinExistence type="predicted"/>
<keyword evidence="3" id="KW-0560">Oxidoreductase</keyword>
<gene>
    <name evidence="9" type="ORF">Malapachy_3201</name>
</gene>
<name>A0A0M9VR02_9BASI</name>
<dbReference type="STRING" id="77020.A0A0M9VR02"/>
<dbReference type="PANTHER" id="PTHR35330:SF1">
    <property type="entry name" value="SIROHEME BIOSYNTHESIS PROTEIN MET8"/>
    <property type="match status" value="1"/>
</dbReference>
<dbReference type="InterPro" id="IPR028281">
    <property type="entry name" value="Sirohaem_synthase_central"/>
</dbReference>
<dbReference type="Pfam" id="PF13241">
    <property type="entry name" value="NAD_binding_7"/>
    <property type="match status" value="1"/>
</dbReference>
<protein>
    <recommendedName>
        <fullName evidence="2">precorrin-2 dehydrogenase</fullName>
        <ecNumber evidence="2">1.3.1.76</ecNumber>
    </recommendedName>
</protein>
<comment type="caution">
    <text evidence="9">The sequence shown here is derived from an EMBL/GenBank/DDBJ whole genome shotgun (WGS) entry which is preliminary data.</text>
</comment>
<dbReference type="Pfam" id="PF14823">
    <property type="entry name" value="Sirohm_synth_C"/>
    <property type="match status" value="1"/>
</dbReference>
<dbReference type="UniPathway" id="UPA00262">
    <property type="reaction ID" value="UER00222"/>
</dbReference>
<dbReference type="InterPro" id="IPR028162">
    <property type="entry name" value="Met8_C"/>
</dbReference>
<keyword evidence="5" id="KW-0627">Porphyrin biosynthesis</keyword>
<keyword evidence="10" id="KW-1185">Reference proteome</keyword>
<evidence type="ECO:0000256" key="4">
    <source>
        <dbReference type="ARBA" id="ARBA00023027"/>
    </source>
</evidence>
<comment type="pathway">
    <text evidence="1">Porphyrin-containing compound metabolism; siroheme biosynthesis; sirohydrochlorin from precorrin-2: step 1/1.</text>
</comment>
<dbReference type="GO" id="GO:0043115">
    <property type="term" value="F:precorrin-2 dehydrogenase activity"/>
    <property type="evidence" value="ECO:0007669"/>
    <property type="project" value="UniProtKB-EC"/>
</dbReference>
<dbReference type="NCBIfam" id="TIGR01470">
    <property type="entry name" value="cysG_Nterm"/>
    <property type="match status" value="1"/>
</dbReference>